<keyword evidence="4" id="KW-1185">Reference proteome</keyword>
<dbReference type="Proteomes" id="UP001284601">
    <property type="component" value="Unassembled WGS sequence"/>
</dbReference>
<gene>
    <name evidence="3" type="ORF">R7226_09270</name>
</gene>
<accession>A0ABU4HMQ3</accession>
<organism evidence="3 4">
    <name type="scientific">Conexibacter stalactiti</name>
    <dbReference type="NCBI Taxonomy" id="1940611"/>
    <lineage>
        <taxon>Bacteria</taxon>
        <taxon>Bacillati</taxon>
        <taxon>Actinomycetota</taxon>
        <taxon>Thermoleophilia</taxon>
        <taxon>Solirubrobacterales</taxon>
        <taxon>Conexibacteraceae</taxon>
        <taxon>Conexibacter</taxon>
    </lineage>
</organism>
<protein>
    <submittedName>
        <fullName evidence="3">DUF4333 domain-containing protein</fullName>
    </submittedName>
</protein>
<proteinExistence type="predicted"/>
<reference evidence="4" key="1">
    <citation type="submission" date="2023-07" db="EMBL/GenBank/DDBJ databases">
        <title>Conexibacter stalactiti sp. nov., isolated from stalactites in a lava cave and emended description of the genus Conexibacter.</title>
        <authorList>
            <person name="Lee S.D."/>
        </authorList>
    </citation>
    <scope>NUCLEOTIDE SEQUENCE [LARGE SCALE GENOMIC DNA]</scope>
    <source>
        <strain evidence="4">KCTC 39840</strain>
    </source>
</reference>
<feature type="domain" description="DUF4333" evidence="2">
    <location>
        <begin position="15"/>
        <end position="87"/>
    </location>
</feature>
<feature type="chain" id="PRO_5045843803" evidence="1">
    <location>
        <begin position="22"/>
        <end position="101"/>
    </location>
</feature>
<reference evidence="3 4" key="2">
    <citation type="submission" date="2023-10" db="EMBL/GenBank/DDBJ databases">
        <authorList>
            <person name="Han X.F."/>
        </authorList>
    </citation>
    <scope>NUCLEOTIDE SEQUENCE [LARGE SCALE GENOMIC DNA]</scope>
    <source>
        <strain evidence="3 4">KCTC 39840</strain>
    </source>
</reference>
<dbReference type="Pfam" id="PF14230">
    <property type="entry name" value="DUF4333"/>
    <property type="match status" value="1"/>
</dbReference>
<evidence type="ECO:0000259" key="2">
    <source>
        <dbReference type="Pfam" id="PF14230"/>
    </source>
</evidence>
<dbReference type="RefSeq" id="WP_318596794.1">
    <property type="nucleotide sequence ID" value="NZ_JAWSTH010000018.1"/>
</dbReference>
<evidence type="ECO:0000256" key="1">
    <source>
        <dbReference type="SAM" id="SignalP"/>
    </source>
</evidence>
<sequence>MKVRSRSALLALVLAGGLAVAGCGGTVIDKDKADEFAEKNLVGGDVREVSVDCPDDVDAKKGTSFRCDVVIDGERGVLTMHITSDEGNVEYDLARDLRASR</sequence>
<feature type="signal peptide" evidence="1">
    <location>
        <begin position="1"/>
        <end position="21"/>
    </location>
</feature>
<name>A0ABU4HMQ3_9ACTN</name>
<keyword evidence="1" id="KW-0732">Signal</keyword>
<dbReference type="EMBL" id="JAWSTH010000018">
    <property type="protein sequence ID" value="MDW5594525.1"/>
    <property type="molecule type" value="Genomic_DNA"/>
</dbReference>
<dbReference type="InterPro" id="IPR025637">
    <property type="entry name" value="DUF4333"/>
</dbReference>
<dbReference type="PROSITE" id="PS51257">
    <property type="entry name" value="PROKAR_LIPOPROTEIN"/>
    <property type="match status" value="1"/>
</dbReference>
<evidence type="ECO:0000313" key="3">
    <source>
        <dbReference type="EMBL" id="MDW5594525.1"/>
    </source>
</evidence>
<comment type="caution">
    <text evidence="3">The sequence shown here is derived from an EMBL/GenBank/DDBJ whole genome shotgun (WGS) entry which is preliminary data.</text>
</comment>
<evidence type="ECO:0000313" key="4">
    <source>
        <dbReference type="Proteomes" id="UP001284601"/>
    </source>
</evidence>